<evidence type="ECO:0000313" key="3">
    <source>
        <dbReference type="Proteomes" id="UP001168821"/>
    </source>
</evidence>
<reference evidence="2" key="1">
    <citation type="journal article" date="2023" name="G3 (Bethesda)">
        <title>Whole genome assemblies of Zophobas morio and Tenebrio molitor.</title>
        <authorList>
            <person name="Kaur S."/>
            <person name="Stinson S.A."/>
            <person name="diCenzo G.C."/>
        </authorList>
    </citation>
    <scope>NUCLEOTIDE SEQUENCE</scope>
    <source>
        <strain evidence="2">QUZm001</strain>
    </source>
</reference>
<keyword evidence="3" id="KW-1185">Reference proteome</keyword>
<dbReference type="PRINTS" id="PR01210">
    <property type="entry name" value="GGTRANSPTASE"/>
</dbReference>
<dbReference type="SUPFAM" id="SSF56235">
    <property type="entry name" value="N-terminal nucleophile aminohydrolases (Ntn hydrolases)"/>
    <property type="match status" value="1"/>
</dbReference>
<sequence length="477" mass="52296">MTTVGDAALETRENIPLQKGRKNAGLCSCSEDYLSGFKFINIAFGSLTVIITAALLVQIYYGDYQVTPHGSVATDSLECSKIGTSILKKGGNSIDATIASALCLSVVTPHLTSLDGDAQMLIYNHRTRLTPDVIDFNNGNPDAEHLLPRLVLGLAFVHQQYGSLPWKELVQPAADLARQGFLIPKMLVQAIKEAKAEDLYRRLEPGQLLQLEALGNTLQQIANIPEKDLYTFVNPNNQPVFSQALRYTFNGFDIYVPGTPSTGPALLSNIRQLESFNFTESDTLNTEYVYRLAEVTQNLYDDLNMTTKFHEGTSTNVAVMDLDDNYVSFTTGLYTFFGAGEITTSGYTLDVRPRPTRCTRLPIIITDANAICGRRLVLGANDMSLATQLIMALLVANHNVSIAVEAARFHILNNGSVGIEGSHTPLFSEDVLKYLETLTARPILEPEPYMSSNVVEKVKDDLNSHSDSRGGGIASRF</sequence>
<dbReference type="PANTHER" id="PTHR11686:SF9">
    <property type="entry name" value="RE13973P"/>
    <property type="match status" value="1"/>
</dbReference>
<feature type="transmembrane region" description="Helical" evidence="1">
    <location>
        <begin position="39"/>
        <end position="61"/>
    </location>
</feature>
<dbReference type="InterPro" id="IPR043137">
    <property type="entry name" value="GGT_ssub_C"/>
</dbReference>
<dbReference type="Proteomes" id="UP001168821">
    <property type="component" value="Unassembled WGS sequence"/>
</dbReference>
<dbReference type="GO" id="GO:0005886">
    <property type="term" value="C:plasma membrane"/>
    <property type="evidence" value="ECO:0007669"/>
    <property type="project" value="TreeGrafter"/>
</dbReference>
<comment type="caution">
    <text evidence="2">The sequence shown here is derived from an EMBL/GenBank/DDBJ whole genome shotgun (WGS) entry which is preliminary data.</text>
</comment>
<dbReference type="Pfam" id="PF01019">
    <property type="entry name" value="G_glu_transpept"/>
    <property type="match status" value="2"/>
</dbReference>
<organism evidence="2 3">
    <name type="scientific">Zophobas morio</name>
    <dbReference type="NCBI Taxonomy" id="2755281"/>
    <lineage>
        <taxon>Eukaryota</taxon>
        <taxon>Metazoa</taxon>
        <taxon>Ecdysozoa</taxon>
        <taxon>Arthropoda</taxon>
        <taxon>Hexapoda</taxon>
        <taxon>Insecta</taxon>
        <taxon>Pterygota</taxon>
        <taxon>Neoptera</taxon>
        <taxon>Endopterygota</taxon>
        <taxon>Coleoptera</taxon>
        <taxon>Polyphaga</taxon>
        <taxon>Cucujiformia</taxon>
        <taxon>Tenebrionidae</taxon>
        <taxon>Zophobas</taxon>
    </lineage>
</organism>
<accession>A0AA38HQ40</accession>
<evidence type="ECO:0000313" key="2">
    <source>
        <dbReference type="EMBL" id="KAJ3641728.1"/>
    </source>
</evidence>
<dbReference type="Gene3D" id="3.60.20.40">
    <property type="match status" value="1"/>
</dbReference>
<keyword evidence="1" id="KW-0812">Transmembrane</keyword>
<evidence type="ECO:0008006" key="4">
    <source>
        <dbReference type="Google" id="ProtNLM"/>
    </source>
</evidence>
<gene>
    <name evidence="2" type="ORF">Zmor_028210</name>
</gene>
<proteinExistence type="predicted"/>
<evidence type="ECO:0000256" key="1">
    <source>
        <dbReference type="SAM" id="Phobius"/>
    </source>
</evidence>
<dbReference type="AlphaFoldDB" id="A0AA38HQ40"/>
<dbReference type="GO" id="GO:0036374">
    <property type="term" value="F:glutathione hydrolase activity"/>
    <property type="evidence" value="ECO:0007669"/>
    <property type="project" value="InterPro"/>
</dbReference>
<dbReference type="InterPro" id="IPR029055">
    <property type="entry name" value="Ntn_hydrolases_N"/>
</dbReference>
<dbReference type="InterPro" id="IPR000101">
    <property type="entry name" value="GGT_peptidase"/>
</dbReference>
<dbReference type="Gene3D" id="1.10.246.230">
    <property type="match status" value="1"/>
</dbReference>
<name>A0AA38HQ40_9CUCU</name>
<dbReference type="PANTHER" id="PTHR11686">
    <property type="entry name" value="GAMMA GLUTAMYL TRANSPEPTIDASE"/>
    <property type="match status" value="1"/>
</dbReference>
<protein>
    <recommendedName>
        <fullName evidence="4">Gamma-glutamyltransferase 7</fullName>
    </recommendedName>
</protein>
<dbReference type="GO" id="GO:0006751">
    <property type="term" value="P:glutathione catabolic process"/>
    <property type="evidence" value="ECO:0007669"/>
    <property type="project" value="InterPro"/>
</dbReference>
<keyword evidence="1" id="KW-0472">Membrane</keyword>
<dbReference type="EMBL" id="JALNTZ010000009">
    <property type="protein sequence ID" value="KAJ3641728.1"/>
    <property type="molecule type" value="Genomic_DNA"/>
</dbReference>
<keyword evidence="1" id="KW-1133">Transmembrane helix</keyword>